<dbReference type="GO" id="GO:0016020">
    <property type="term" value="C:membrane"/>
    <property type="evidence" value="ECO:0007669"/>
    <property type="project" value="UniProtKB-SubCell"/>
</dbReference>
<feature type="binding site" description="axial binding residue" evidence="7">
    <location>
        <position position="443"/>
    </location>
    <ligand>
        <name>heme</name>
        <dbReference type="ChEBI" id="CHEBI:30413"/>
    </ligand>
    <ligandPart>
        <name>Fe</name>
        <dbReference type="ChEBI" id="CHEBI:18248"/>
    </ligandPart>
</feature>
<evidence type="ECO:0000256" key="1">
    <source>
        <dbReference type="ARBA" id="ARBA00004370"/>
    </source>
</evidence>
<comment type="caution">
    <text evidence="9">The sequence shown here is derived from an EMBL/GenBank/DDBJ whole genome shotgun (WGS) entry which is preliminary data.</text>
</comment>
<evidence type="ECO:0000313" key="9">
    <source>
        <dbReference type="EMBL" id="KAL3847907.1"/>
    </source>
</evidence>
<evidence type="ECO:0000256" key="2">
    <source>
        <dbReference type="ARBA" id="ARBA00010617"/>
    </source>
</evidence>
<evidence type="ECO:0000313" key="10">
    <source>
        <dbReference type="Proteomes" id="UP001634394"/>
    </source>
</evidence>
<accession>A0ABD3UEM0</accession>
<evidence type="ECO:0000256" key="4">
    <source>
        <dbReference type="ARBA" id="ARBA00023002"/>
    </source>
</evidence>
<dbReference type="PRINTS" id="PR00463">
    <property type="entry name" value="EP450I"/>
</dbReference>
<dbReference type="AlphaFoldDB" id="A0ABD3UEM0"/>
<keyword evidence="4" id="KW-0560">Oxidoreductase</keyword>
<keyword evidence="7" id="KW-0349">Heme</keyword>
<reference evidence="9 10" key="1">
    <citation type="submission" date="2024-11" db="EMBL/GenBank/DDBJ databases">
        <title>Chromosome-level genome assembly of the freshwater bivalve Anodonta woodiana.</title>
        <authorList>
            <person name="Chen X."/>
        </authorList>
    </citation>
    <scope>NUCLEOTIDE SEQUENCE [LARGE SCALE GENOMIC DNA]</scope>
    <source>
        <strain evidence="9">MN2024</strain>
        <tissue evidence="9">Gills</tissue>
    </source>
</reference>
<comment type="similarity">
    <text evidence="2">Belongs to the cytochrome P450 family.</text>
</comment>
<keyword evidence="8" id="KW-0812">Transmembrane</keyword>
<dbReference type="Pfam" id="PF00067">
    <property type="entry name" value="p450"/>
    <property type="match status" value="1"/>
</dbReference>
<dbReference type="InterPro" id="IPR001128">
    <property type="entry name" value="Cyt_P450"/>
</dbReference>
<dbReference type="PANTHER" id="PTHR24300">
    <property type="entry name" value="CYTOCHROME P450 508A4-RELATED"/>
    <property type="match status" value="1"/>
</dbReference>
<organism evidence="9 10">
    <name type="scientific">Sinanodonta woodiana</name>
    <name type="common">Chinese pond mussel</name>
    <name type="synonym">Anodonta woodiana</name>
    <dbReference type="NCBI Taxonomy" id="1069815"/>
    <lineage>
        <taxon>Eukaryota</taxon>
        <taxon>Metazoa</taxon>
        <taxon>Spiralia</taxon>
        <taxon>Lophotrochozoa</taxon>
        <taxon>Mollusca</taxon>
        <taxon>Bivalvia</taxon>
        <taxon>Autobranchia</taxon>
        <taxon>Heteroconchia</taxon>
        <taxon>Palaeoheterodonta</taxon>
        <taxon>Unionida</taxon>
        <taxon>Unionoidea</taxon>
        <taxon>Unionidae</taxon>
        <taxon>Unioninae</taxon>
        <taxon>Sinanodonta</taxon>
    </lineage>
</organism>
<dbReference type="InterPro" id="IPR050182">
    <property type="entry name" value="Cytochrome_P450_fam2"/>
</dbReference>
<keyword evidence="5 7" id="KW-0408">Iron</keyword>
<dbReference type="GO" id="GO:0046872">
    <property type="term" value="F:metal ion binding"/>
    <property type="evidence" value="ECO:0007669"/>
    <property type="project" value="UniProtKB-KW"/>
</dbReference>
<dbReference type="EMBL" id="JBJQND010000016">
    <property type="protein sequence ID" value="KAL3847907.1"/>
    <property type="molecule type" value="Genomic_DNA"/>
</dbReference>
<proteinExistence type="inferred from homology"/>
<keyword evidence="3 7" id="KW-0479">Metal-binding</keyword>
<dbReference type="FunFam" id="1.10.630.10:FF:000004">
    <property type="entry name" value="cytochrome P450 2D15 isoform X1"/>
    <property type="match status" value="1"/>
</dbReference>
<comment type="cofactor">
    <cofactor evidence="7">
        <name>heme</name>
        <dbReference type="ChEBI" id="CHEBI:30413"/>
    </cofactor>
</comment>
<keyword evidence="8" id="KW-1133">Transmembrane helix</keyword>
<sequence length="502" mass="57373">MESIEHDFYLNPISIGLVLLAILTLWIYKRQGRTKLPPGPWHIPFVGNALVLAADPDLRKSLGRLHKQYGDIYRLYMGPKLAVVISGYETIKEVFVKRGGEFSDRPESLISSIFSENQGIVSASGDLWKEHRKFTLTTLRNFGFGKTSLEGKIHTEVTILLSEIAKRKGKPFRIQHLVQTSVSNVINAMIFGVHFKHDDPNFEKVMTMIDEILENIGPKNVVTFFPFMRYMPGDMFHVKKTLRNLRYIEGFIGDLIDKHMENFDENKIEDFTDAFLLKMKNDRDYKDSTFTKNQLAKTVLDLFGAGAETTTTTITWALLYLAAKQDIQARVFREINEIVGTDRLPSLQDKRQLVYTEAFIMEILRACNIVTVSLPHTCKVDTTLRGFDIPKGTILLPDIDSVLFDPAIWGDPEEFRPERFIGEDGNLLNPEEFIPFFTGRRNCVGESMARMELDLFIPALVQRFEFLPPEGTVLGSKELEGVFGITHKPKPFEIRAIKRKKT</sequence>
<dbReference type="PANTHER" id="PTHR24300:SF403">
    <property type="entry name" value="CYTOCHROME P450 306A1"/>
    <property type="match status" value="1"/>
</dbReference>
<dbReference type="PRINTS" id="PR00385">
    <property type="entry name" value="P450"/>
</dbReference>
<evidence type="ECO:0000256" key="8">
    <source>
        <dbReference type="SAM" id="Phobius"/>
    </source>
</evidence>
<evidence type="ECO:0000256" key="7">
    <source>
        <dbReference type="PIRSR" id="PIRSR602401-1"/>
    </source>
</evidence>
<keyword evidence="10" id="KW-1185">Reference proteome</keyword>
<gene>
    <name evidence="9" type="ORF">ACJMK2_018798</name>
</gene>
<dbReference type="Gene3D" id="1.10.630.10">
    <property type="entry name" value="Cytochrome P450"/>
    <property type="match status" value="1"/>
</dbReference>
<evidence type="ECO:0008006" key="11">
    <source>
        <dbReference type="Google" id="ProtNLM"/>
    </source>
</evidence>
<protein>
    <recommendedName>
        <fullName evidence="11">Cytochrome P450</fullName>
    </recommendedName>
</protein>
<dbReference type="Proteomes" id="UP001634394">
    <property type="component" value="Unassembled WGS sequence"/>
</dbReference>
<name>A0ABD3UEM0_SINWO</name>
<keyword evidence="6 8" id="KW-0472">Membrane</keyword>
<dbReference type="SUPFAM" id="SSF48264">
    <property type="entry name" value="Cytochrome P450"/>
    <property type="match status" value="1"/>
</dbReference>
<evidence type="ECO:0000256" key="3">
    <source>
        <dbReference type="ARBA" id="ARBA00022723"/>
    </source>
</evidence>
<comment type="subcellular location">
    <subcellularLocation>
        <location evidence="1">Membrane</location>
    </subcellularLocation>
</comment>
<feature type="transmembrane region" description="Helical" evidence="8">
    <location>
        <begin position="12"/>
        <end position="28"/>
    </location>
</feature>
<dbReference type="InterPro" id="IPR002401">
    <property type="entry name" value="Cyt_P450_E_grp-I"/>
</dbReference>
<evidence type="ECO:0000256" key="5">
    <source>
        <dbReference type="ARBA" id="ARBA00023004"/>
    </source>
</evidence>
<dbReference type="GO" id="GO:0016491">
    <property type="term" value="F:oxidoreductase activity"/>
    <property type="evidence" value="ECO:0007669"/>
    <property type="project" value="UniProtKB-KW"/>
</dbReference>
<evidence type="ECO:0000256" key="6">
    <source>
        <dbReference type="ARBA" id="ARBA00023136"/>
    </source>
</evidence>
<dbReference type="InterPro" id="IPR036396">
    <property type="entry name" value="Cyt_P450_sf"/>
</dbReference>